<reference evidence="2" key="1">
    <citation type="submission" date="2023-10" db="EMBL/GenBank/DDBJ databases">
        <title>Development of a sustainable strategy for remediation of hydrocarbon-contaminated territories based on the waste exchange concept.</title>
        <authorList>
            <person name="Krivoruchko A."/>
        </authorList>
    </citation>
    <scope>NUCLEOTIDE SEQUENCE</scope>
    <source>
        <strain evidence="2">IEGM 1175</strain>
    </source>
</reference>
<accession>A0AAE4U7Y0</accession>
<comment type="caution">
    <text evidence="2">The sequence shown here is derived from an EMBL/GenBank/DDBJ whole genome shotgun (WGS) entry which is preliminary data.</text>
</comment>
<name>A0AAE4U7Y0_9ACTN</name>
<organism evidence="2 3">
    <name type="scientific">Dietzia maris</name>
    <dbReference type="NCBI Taxonomy" id="37915"/>
    <lineage>
        <taxon>Bacteria</taxon>
        <taxon>Bacillati</taxon>
        <taxon>Actinomycetota</taxon>
        <taxon>Actinomycetes</taxon>
        <taxon>Mycobacteriales</taxon>
        <taxon>Dietziaceae</taxon>
        <taxon>Dietzia</taxon>
    </lineage>
</organism>
<proteinExistence type="predicted"/>
<dbReference type="InterPro" id="IPR021888">
    <property type="entry name" value="DUF3499"/>
</dbReference>
<evidence type="ECO:0000256" key="1">
    <source>
        <dbReference type="SAM" id="MobiDB-lite"/>
    </source>
</evidence>
<gene>
    <name evidence="2" type="ORF">R3P82_12000</name>
</gene>
<protein>
    <submittedName>
        <fullName evidence="2">DUF3499 domain-containing protein</fullName>
    </submittedName>
</protein>
<dbReference type="AlphaFoldDB" id="A0AAE4U7Y0"/>
<dbReference type="EMBL" id="JAWLKJ010000003">
    <property type="protein sequence ID" value="MDV6299833.1"/>
    <property type="molecule type" value="Genomic_DNA"/>
</dbReference>
<sequence>MSENRRCCRPGCPNRAVATLTYVYADSTAVIGPLPAVREPHAWDLCAAHALRITAPRGWDLVRHPDIDTSAEDSDLTALLDAVTGGPVGGRRTGAALVDADRLRRLGVSDPGPVLDDARSRTEEGSGPATGPSGATGRPHLRVVPDMATAPDTGTGGSGDGRPEPGPAPR</sequence>
<evidence type="ECO:0000313" key="3">
    <source>
        <dbReference type="Proteomes" id="UP001185873"/>
    </source>
</evidence>
<dbReference type="RefSeq" id="WP_069389313.1">
    <property type="nucleotide sequence ID" value="NZ_JAWLKJ010000003.1"/>
</dbReference>
<dbReference type="Proteomes" id="UP001185873">
    <property type="component" value="Unassembled WGS sequence"/>
</dbReference>
<dbReference type="Pfam" id="PF12005">
    <property type="entry name" value="DUF3499"/>
    <property type="match status" value="1"/>
</dbReference>
<evidence type="ECO:0000313" key="2">
    <source>
        <dbReference type="EMBL" id="MDV6299833.1"/>
    </source>
</evidence>
<feature type="region of interest" description="Disordered" evidence="1">
    <location>
        <begin position="106"/>
        <end position="170"/>
    </location>
</feature>